<evidence type="ECO:0000313" key="3">
    <source>
        <dbReference type="Proteomes" id="UP000821853"/>
    </source>
</evidence>
<evidence type="ECO:0000256" key="1">
    <source>
        <dbReference type="SAM" id="MobiDB-lite"/>
    </source>
</evidence>
<proteinExistence type="predicted"/>
<dbReference type="VEuPathDB" id="VectorBase:HLOH_056861"/>
<protein>
    <submittedName>
        <fullName evidence="2">Uncharacterized protein</fullName>
    </submittedName>
</protein>
<evidence type="ECO:0000313" key="2">
    <source>
        <dbReference type="EMBL" id="KAH9376911.1"/>
    </source>
</evidence>
<dbReference type="AlphaFoldDB" id="A0A9J6GQM8"/>
<organism evidence="2 3">
    <name type="scientific">Haemaphysalis longicornis</name>
    <name type="common">Bush tick</name>
    <dbReference type="NCBI Taxonomy" id="44386"/>
    <lineage>
        <taxon>Eukaryota</taxon>
        <taxon>Metazoa</taxon>
        <taxon>Ecdysozoa</taxon>
        <taxon>Arthropoda</taxon>
        <taxon>Chelicerata</taxon>
        <taxon>Arachnida</taxon>
        <taxon>Acari</taxon>
        <taxon>Parasitiformes</taxon>
        <taxon>Ixodida</taxon>
        <taxon>Ixodoidea</taxon>
        <taxon>Ixodidae</taxon>
        <taxon>Haemaphysalinae</taxon>
        <taxon>Haemaphysalis</taxon>
    </lineage>
</organism>
<sequence>MEEGTNGAGRRCTTRDEREPGDGRNACQNAKSVAGDEAERVTASGYDVAPSPVLPPPPFPPPHTLPSTATLGVRPLWLSSLLTICFSRFRLAPRSCAQGEIPRLSGEKAKGKKK</sequence>
<reference evidence="2 3" key="1">
    <citation type="journal article" date="2020" name="Cell">
        <title>Large-Scale Comparative Analyses of Tick Genomes Elucidate Their Genetic Diversity and Vector Capacities.</title>
        <authorList>
            <consortium name="Tick Genome and Microbiome Consortium (TIGMIC)"/>
            <person name="Jia N."/>
            <person name="Wang J."/>
            <person name="Shi W."/>
            <person name="Du L."/>
            <person name="Sun Y."/>
            <person name="Zhan W."/>
            <person name="Jiang J.F."/>
            <person name="Wang Q."/>
            <person name="Zhang B."/>
            <person name="Ji P."/>
            <person name="Bell-Sakyi L."/>
            <person name="Cui X.M."/>
            <person name="Yuan T.T."/>
            <person name="Jiang B.G."/>
            <person name="Yang W.F."/>
            <person name="Lam T.T."/>
            <person name="Chang Q.C."/>
            <person name="Ding S.J."/>
            <person name="Wang X.J."/>
            <person name="Zhu J.G."/>
            <person name="Ruan X.D."/>
            <person name="Zhao L."/>
            <person name="Wei J.T."/>
            <person name="Ye R.Z."/>
            <person name="Que T.C."/>
            <person name="Du C.H."/>
            <person name="Zhou Y.H."/>
            <person name="Cheng J.X."/>
            <person name="Dai P.F."/>
            <person name="Guo W.B."/>
            <person name="Han X.H."/>
            <person name="Huang E.J."/>
            <person name="Li L.F."/>
            <person name="Wei W."/>
            <person name="Gao Y.C."/>
            <person name="Liu J.Z."/>
            <person name="Shao H.Z."/>
            <person name="Wang X."/>
            <person name="Wang C.C."/>
            <person name="Yang T.C."/>
            <person name="Huo Q.B."/>
            <person name="Li W."/>
            <person name="Chen H.Y."/>
            <person name="Chen S.E."/>
            <person name="Zhou L.G."/>
            <person name="Ni X.B."/>
            <person name="Tian J.H."/>
            <person name="Sheng Y."/>
            <person name="Liu T."/>
            <person name="Pan Y.S."/>
            <person name="Xia L.Y."/>
            <person name="Li J."/>
            <person name="Zhao F."/>
            <person name="Cao W.C."/>
        </authorList>
    </citation>
    <scope>NUCLEOTIDE SEQUENCE [LARGE SCALE GENOMIC DNA]</scope>
    <source>
        <strain evidence="2">HaeL-2018</strain>
    </source>
</reference>
<gene>
    <name evidence="2" type="ORF">HPB48_002774</name>
</gene>
<accession>A0A9J6GQM8</accession>
<feature type="region of interest" description="Disordered" evidence="1">
    <location>
        <begin position="1"/>
        <end position="40"/>
    </location>
</feature>
<keyword evidence="3" id="KW-1185">Reference proteome</keyword>
<comment type="caution">
    <text evidence="2">The sequence shown here is derived from an EMBL/GenBank/DDBJ whole genome shotgun (WGS) entry which is preliminary data.</text>
</comment>
<feature type="compositionally biased region" description="Basic and acidic residues" evidence="1">
    <location>
        <begin position="13"/>
        <end position="22"/>
    </location>
</feature>
<dbReference type="Proteomes" id="UP000821853">
    <property type="component" value="Unassembled WGS sequence"/>
</dbReference>
<name>A0A9J6GQM8_HAELO</name>
<dbReference type="EMBL" id="JABSTR010000008">
    <property type="protein sequence ID" value="KAH9376911.1"/>
    <property type="molecule type" value="Genomic_DNA"/>
</dbReference>